<keyword evidence="3" id="KW-1185">Reference proteome</keyword>
<dbReference type="EMBL" id="CP019384">
    <property type="protein sequence ID" value="QAT17844.1"/>
    <property type="molecule type" value="Genomic_DNA"/>
</dbReference>
<evidence type="ECO:0000313" key="2">
    <source>
        <dbReference type="EMBL" id="QAT17844.1"/>
    </source>
</evidence>
<dbReference type="Proteomes" id="UP000287243">
    <property type="component" value="Chromosome"/>
</dbReference>
<feature type="region of interest" description="Disordered" evidence="1">
    <location>
        <begin position="1"/>
        <end position="35"/>
    </location>
</feature>
<dbReference type="SUPFAM" id="SSF57783">
    <property type="entry name" value="Zinc beta-ribbon"/>
    <property type="match status" value="1"/>
</dbReference>
<evidence type="ECO:0000256" key="1">
    <source>
        <dbReference type="SAM" id="MobiDB-lite"/>
    </source>
</evidence>
<protein>
    <submittedName>
        <fullName evidence="2">Uncharacterized protein</fullName>
    </submittedName>
</protein>
<name>A0A410P7B5_VELA1</name>
<dbReference type="AlphaFoldDB" id="A0A410P7B5"/>
<organism evidence="2 3">
    <name type="scientific">Velamenicoccus archaeovorus</name>
    <dbReference type="NCBI Taxonomy" id="1930593"/>
    <lineage>
        <taxon>Bacteria</taxon>
        <taxon>Pseudomonadati</taxon>
        <taxon>Candidatus Omnitrophota</taxon>
        <taxon>Candidatus Velamenicoccus</taxon>
    </lineage>
</organism>
<dbReference type="KEGG" id="vai:BU251_08960"/>
<accession>A0A410P7B5</accession>
<gene>
    <name evidence="2" type="ORF">BU251_08960</name>
</gene>
<proteinExistence type="predicted"/>
<feature type="compositionally biased region" description="Polar residues" evidence="1">
    <location>
        <begin position="10"/>
        <end position="19"/>
    </location>
</feature>
<sequence length="82" mass="9576">MGRWIERKSNWLNNGGSSQPREKPFGRPPNDSSDYGVRFIPIRCPKCKSKNTRCYSTHPPIRYHSCYKCGHNFKSVEVDDEK</sequence>
<reference evidence="2 3" key="1">
    <citation type="submission" date="2017-01" db="EMBL/GenBank/DDBJ databases">
        <title>First insights into the biology of 'candidatus Vampirococcus archaeovorus'.</title>
        <authorList>
            <person name="Kizina J."/>
            <person name="Jordan S."/>
            <person name="Stueber K."/>
            <person name="Reinhardt R."/>
            <person name="Harder J."/>
        </authorList>
    </citation>
    <scope>NUCLEOTIDE SEQUENCE [LARGE SCALE GENOMIC DNA]</scope>
    <source>
        <strain evidence="2 3">LiM</strain>
    </source>
</reference>
<evidence type="ECO:0000313" key="3">
    <source>
        <dbReference type="Proteomes" id="UP000287243"/>
    </source>
</evidence>